<comment type="caution">
    <text evidence="1">The sequence shown here is derived from an EMBL/GenBank/DDBJ whole genome shotgun (WGS) entry which is preliminary data.</text>
</comment>
<evidence type="ECO:0000313" key="1">
    <source>
        <dbReference type="EMBL" id="OAA91937.1"/>
    </source>
</evidence>
<protein>
    <submittedName>
        <fullName evidence="1">Uncharacterized protein</fullName>
    </submittedName>
</protein>
<proteinExistence type="predicted"/>
<gene>
    <name evidence="1" type="ORF">WY13_00339</name>
</gene>
<accession>A0A166SBB4</accession>
<dbReference type="RefSeq" id="WP_204377940.1">
    <property type="nucleotide sequence ID" value="NZ_LITT01000003.1"/>
</dbReference>
<sequence length="57" mass="6747">MKKICFSKNYDIYIVISQYINTISYMIFEEKGKIIDKNFNRYNATAEILKLLAHPVV</sequence>
<name>A0A166SBB4_9CLOT</name>
<reference evidence="1 2" key="1">
    <citation type="journal article" date="2015" name="Biotechnol. Bioeng.">
        <title>Genome sequence and phenotypic characterization of Caulobacter segnis.</title>
        <authorList>
            <person name="Patel S."/>
            <person name="Fletcher B."/>
            <person name="Scott D.C."/>
            <person name="Ely B."/>
        </authorList>
    </citation>
    <scope>NUCLEOTIDE SEQUENCE [LARGE SCALE GENOMIC DNA]</scope>
    <source>
        <strain evidence="1 2">ERI-2</strain>
    </source>
</reference>
<organism evidence="1 2">
    <name type="scientific">Clostridium ljungdahlii</name>
    <dbReference type="NCBI Taxonomy" id="1538"/>
    <lineage>
        <taxon>Bacteria</taxon>
        <taxon>Bacillati</taxon>
        <taxon>Bacillota</taxon>
        <taxon>Clostridia</taxon>
        <taxon>Eubacteriales</taxon>
        <taxon>Clostridiaceae</taxon>
        <taxon>Clostridium</taxon>
    </lineage>
</organism>
<evidence type="ECO:0000313" key="2">
    <source>
        <dbReference type="Proteomes" id="UP000077407"/>
    </source>
</evidence>
<dbReference type="Proteomes" id="UP000077407">
    <property type="component" value="Unassembled WGS sequence"/>
</dbReference>
<dbReference type="PATRIC" id="fig|1538.10.peg.827"/>
<dbReference type="AlphaFoldDB" id="A0A166SBB4"/>
<dbReference type="EMBL" id="LITT01000003">
    <property type="protein sequence ID" value="OAA91937.1"/>
    <property type="molecule type" value="Genomic_DNA"/>
</dbReference>